<dbReference type="Proteomes" id="UP000789375">
    <property type="component" value="Unassembled WGS sequence"/>
</dbReference>
<accession>A0A9N9I1E7</accession>
<dbReference type="PROSITE" id="PS50011">
    <property type="entry name" value="PROTEIN_KINASE_DOM"/>
    <property type="match status" value="1"/>
</dbReference>
<organism evidence="2 3">
    <name type="scientific">Funneliformis mosseae</name>
    <name type="common">Endomycorrhizal fungus</name>
    <name type="synonym">Glomus mosseae</name>
    <dbReference type="NCBI Taxonomy" id="27381"/>
    <lineage>
        <taxon>Eukaryota</taxon>
        <taxon>Fungi</taxon>
        <taxon>Fungi incertae sedis</taxon>
        <taxon>Mucoromycota</taxon>
        <taxon>Glomeromycotina</taxon>
        <taxon>Glomeromycetes</taxon>
        <taxon>Glomerales</taxon>
        <taxon>Glomeraceae</taxon>
        <taxon>Funneliformis</taxon>
    </lineage>
</organism>
<proteinExistence type="predicted"/>
<feature type="domain" description="Protein kinase" evidence="1">
    <location>
        <begin position="1"/>
        <end position="56"/>
    </location>
</feature>
<reference evidence="2" key="1">
    <citation type="submission" date="2021-06" db="EMBL/GenBank/DDBJ databases">
        <authorList>
            <person name="Kallberg Y."/>
            <person name="Tangrot J."/>
            <person name="Rosling A."/>
        </authorList>
    </citation>
    <scope>NUCLEOTIDE SEQUENCE</scope>
    <source>
        <strain evidence="2">87-6 pot B 2015</strain>
    </source>
</reference>
<keyword evidence="3" id="KW-1185">Reference proteome</keyword>
<protein>
    <submittedName>
        <fullName evidence="2">6778_t:CDS:1</fullName>
    </submittedName>
</protein>
<evidence type="ECO:0000313" key="3">
    <source>
        <dbReference type="Proteomes" id="UP000789375"/>
    </source>
</evidence>
<gene>
    <name evidence="2" type="ORF">FMOSSE_LOCUS14592</name>
</gene>
<evidence type="ECO:0000259" key="1">
    <source>
        <dbReference type="PROSITE" id="PS50011"/>
    </source>
</evidence>
<dbReference type="InterPro" id="IPR000719">
    <property type="entry name" value="Prot_kinase_dom"/>
</dbReference>
<dbReference type="GO" id="GO:0004672">
    <property type="term" value="F:protein kinase activity"/>
    <property type="evidence" value="ECO:0007669"/>
    <property type="project" value="InterPro"/>
</dbReference>
<sequence length="56" mass="6418">TSSNSSKIFGIIPYVNPKRLKDSCYKSNKMSDVYSIGVLLWQISNGYKPYYGLDYD</sequence>
<feature type="non-terminal residue" evidence="2">
    <location>
        <position position="1"/>
    </location>
</feature>
<dbReference type="Gene3D" id="1.10.510.10">
    <property type="entry name" value="Transferase(Phosphotransferase) domain 1"/>
    <property type="match status" value="1"/>
</dbReference>
<comment type="caution">
    <text evidence="2">The sequence shown here is derived from an EMBL/GenBank/DDBJ whole genome shotgun (WGS) entry which is preliminary data.</text>
</comment>
<evidence type="ECO:0000313" key="2">
    <source>
        <dbReference type="EMBL" id="CAG8715279.1"/>
    </source>
</evidence>
<dbReference type="EMBL" id="CAJVPP010011724">
    <property type="protein sequence ID" value="CAG8715279.1"/>
    <property type="molecule type" value="Genomic_DNA"/>
</dbReference>
<dbReference type="AlphaFoldDB" id="A0A9N9I1E7"/>
<dbReference type="GO" id="GO:0005524">
    <property type="term" value="F:ATP binding"/>
    <property type="evidence" value="ECO:0007669"/>
    <property type="project" value="InterPro"/>
</dbReference>
<dbReference type="InterPro" id="IPR011009">
    <property type="entry name" value="Kinase-like_dom_sf"/>
</dbReference>
<dbReference type="SUPFAM" id="SSF56112">
    <property type="entry name" value="Protein kinase-like (PK-like)"/>
    <property type="match status" value="1"/>
</dbReference>
<name>A0A9N9I1E7_FUNMO</name>